<feature type="binding site" evidence="8">
    <location>
        <begin position="219"/>
        <end position="220"/>
    </location>
    <ligand>
        <name>substrate</name>
    </ligand>
</feature>
<evidence type="ECO:0000256" key="6">
    <source>
        <dbReference type="ARBA" id="ARBA00023235"/>
    </source>
</evidence>
<dbReference type="InterPro" id="IPR018510">
    <property type="entry name" value="DAP_epimerase_AS"/>
</dbReference>
<dbReference type="eggNOG" id="COG0253">
    <property type="taxonomic scope" value="Bacteria"/>
</dbReference>
<evidence type="ECO:0000256" key="3">
    <source>
        <dbReference type="ARBA" id="ARBA00013080"/>
    </source>
</evidence>
<dbReference type="STRING" id="167539.Pro_0948"/>
<dbReference type="EMBL" id="AE017126">
    <property type="protein sequence ID" value="AAP99992.1"/>
    <property type="molecule type" value="Genomic_DNA"/>
</dbReference>
<feature type="binding site" evidence="8">
    <location>
        <position position="201"/>
    </location>
    <ligand>
        <name>substrate</name>
    </ligand>
</feature>
<feature type="binding site" evidence="8">
    <location>
        <begin position="81"/>
        <end position="82"/>
    </location>
    <ligand>
        <name>substrate</name>
    </ligand>
</feature>
<feature type="site" description="Could be important to modulate the pK values of the two catalytic cysteine residues" evidence="8">
    <location>
        <position position="219"/>
    </location>
</feature>
<dbReference type="Gene3D" id="3.10.310.10">
    <property type="entry name" value="Diaminopimelate Epimerase, Chain A, domain 1"/>
    <property type="match status" value="2"/>
</dbReference>
<evidence type="ECO:0000313" key="10">
    <source>
        <dbReference type="EMBL" id="AAP99992.1"/>
    </source>
</evidence>
<comment type="subcellular location">
    <subcellularLocation>
        <location evidence="8">Cytoplasm</location>
    </subcellularLocation>
</comment>
<feature type="active site" description="Proton acceptor" evidence="8">
    <location>
        <position position="228"/>
    </location>
</feature>
<dbReference type="KEGG" id="pma:Pro_0948"/>
<comment type="subunit">
    <text evidence="8">Homodimer.</text>
</comment>
<keyword evidence="6 8" id="KW-0413">Isomerase</keyword>
<comment type="pathway">
    <text evidence="1 8">Amino-acid biosynthesis; L-lysine biosynthesis via DAP pathway; DL-2,6-diaminopimelate from LL-2,6-diaminopimelate: step 1/1.</text>
</comment>
<dbReference type="HOGENOM" id="CLU_053306_3_0_3"/>
<dbReference type="PROSITE" id="PS01326">
    <property type="entry name" value="DAP_EPIMERASE"/>
    <property type="match status" value="1"/>
</dbReference>
<keyword evidence="4 8" id="KW-0028">Amino-acid biosynthesis</keyword>
<dbReference type="Proteomes" id="UP000001420">
    <property type="component" value="Chromosome"/>
</dbReference>
<dbReference type="PANTHER" id="PTHR31689">
    <property type="entry name" value="DIAMINOPIMELATE EPIMERASE, CHLOROPLASTIC"/>
    <property type="match status" value="1"/>
</dbReference>
<comment type="function">
    <text evidence="8">Catalyzes the stereoinversion of LL-2,6-diaminopimelate (L,L-DAP) to meso-diaminopimelate (meso-DAP), a precursor of L-lysine and an essential component of the bacterial peptidoglycan.</text>
</comment>
<dbReference type="HAMAP" id="MF_00197">
    <property type="entry name" value="DAP_epimerase"/>
    <property type="match status" value="1"/>
</dbReference>
<dbReference type="UniPathway" id="UPA00034">
    <property type="reaction ID" value="UER00025"/>
</dbReference>
<dbReference type="AlphaFoldDB" id="Q7VBZ4"/>
<comment type="catalytic activity">
    <reaction evidence="7 8">
        <text>(2S,6S)-2,6-diaminopimelate = meso-2,6-diaminopimelate</text>
        <dbReference type="Rhea" id="RHEA:15393"/>
        <dbReference type="ChEBI" id="CHEBI:57609"/>
        <dbReference type="ChEBI" id="CHEBI:57791"/>
        <dbReference type="EC" id="5.1.1.7"/>
    </reaction>
</comment>
<feature type="binding site" evidence="8">
    <location>
        <begin position="229"/>
        <end position="230"/>
    </location>
    <ligand>
        <name>substrate</name>
    </ligand>
</feature>
<protein>
    <recommendedName>
        <fullName evidence="3 8">Diaminopimelate epimerase</fullName>
        <shortName evidence="8">DAP epimerase</shortName>
        <ecNumber evidence="3 8">5.1.1.7</ecNumber>
    </recommendedName>
    <alternativeName>
        <fullName evidence="8">PLP-independent amino acid racemase</fullName>
    </alternativeName>
</protein>
<keyword evidence="8" id="KW-0963">Cytoplasm</keyword>
<gene>
    <name evidence="8 10" type="primary">dapF</name>
    <name evidence="10" type="ordered locus">Pro_0948</name>
</gene>
<dbReference type="Pfam" id="PF01678">
    <property type="entry name" value="DAP_epimerase"/>
    <property type="match status" value="2"/>
</dbReference>
<feature type="active site" evidence="9">
    <location>
        <position position="80"/>
    </location>
</feature>
<organism evidence="10 11">
    <name type="scientific">Prochlorococcus marinus (strain SARG / CCMP1375 / SS120)</name>
    <dbReference type="NCBI Taxonomy" id="167539"/>
    <lineage>
        <taxon>Bacteria</taxon>
        <taxon>Bacillati</taxon>
        <taxon>Cyanobacteriota</taxon>
        <taxon>Cyanophyceae</taxon>
        <taxon>Synechococcales</taxon>
        <taxon>Prochlorococcaceae</taxon>
        <taxon>Prochlorococcus</taxon>
    </lineage>
</organism>
<dbReference type="NCBIfam" id="TIGR00652">
    <property type="entry name" value="DapF"/>
    <property type="match status" value="1"/>
</dbReference>
<evidence type="ECO:0000256" key="1">
    <source>
        <dbReference type="ARBA" id="ARBA00005196"/>
    </source>
</evidence>
<dbReference type="EC" id="5.1.1.7" evidence="3 8"/>
<feature type="site" description="Could be important to modulate the pK values of the two catalytic cysteine residues" evidence="8">
    <location>
        <position position="170"/>
    </location>
</feature>
<feature type="active site" description="Proton donor" evidence="8">
    <location>
        <position position="80"/>
    </location>
</feature>
<dbReference type="RefSeq" id="WP_011125100.1">
    <property type="nucleotide sequence ID" value="NC_005042.1"/>
</dbReference>
<dbReference type="InterPro" id="IPR001653">
    <property type="entry name" value="DAP_epimerase_DapF"/>
</dbReference>
<evidence type="ECO:0000256" key="7">
    <source>
        <dbReference type="ARBA" id="ARBA00051712"/>
    </source>
</evidence>
<keyword evidence="11" id="KW-1185">Reference proteome</keyword>
<evidence type="ECO:0000313" key="11">
    <source>
        <dbReference type="Proteomes" id="UP000001420"/>
    </source>
</evidence>
<evidence type="ECO:0000256" key="9">
    <source>
        <dbReference type="PROSITE-ProRule" id="PRU10125"/>
    </source>
</evidence>
<evidence type="ECO:0000256" key="5">
    <source>
        <dbReference type="ARBA" id="ARBA00023154"/>
    </source>
</evidence>
<name>Q7VBZ4_PROMA</name>
<dbReference type="PATRIC" id="fig|167539.5.peg.997"/>
<dbReference type="GO" id="GO:0008837">
    <property type="term" value="F:diaminopimelate epimerase activity"/>
    <property type="evidence" value="ECO:0007669"/>
    <property type="project" value="UniProtKB-UniRule"/>
</dbReference>
<comment type="caution">
    <text evidence="8">Lacks conserved residue(s) required for the propagation of feature annotation.</text>
</comment>
<evidence type="ECO:0000256" key="4">
    <source>
        <dbReference type="ARBA" id="ARBA00022605"/>
    </source>
</evidence>
<evidence type="ECO:0000256" key="2">
    <source>
        <dbReference type="ARBA" id="ARBA00010219"/>
    </source>
</evidence>
<comment type="similarity">
    <text evidence="2 8">Belongs to the diaminopimelate epimerase family.</text>
</comment>
<dbReference type="SUPFAM" id="SSF54506">
    <property type="entry name" value="Diaminopimelate epimerase-like"/>
    <property type="match status" value="2"/>
</dbReference>
<dbReference type="GO" id="GO:0005829">
    <property type="term" value="C:cytosol"/>
    <property type="evidence" value="ECO:0007669"/>
    <property type="project" value="TreeGrafter"/>
</dbReference>
<proteinExistence type="inferred from homology"/>
<feature type="binding site" evidence="8">
    <location>
        <position position="168"/>
    </location>
    <ligand>
        <name>substrate</name>
    </ligand>
</feature>
<feature type="binding site" evidence="8">
    <location>
        <position position="14"/>
    </location>
    <ligand>
        <name>substrate</name>
    </ligand>
</feature>
<keyword evidence="5 8" id="KW-0457">Lysine biosynthesis</keyword>
<feature type="binding site" evidence="8">
    <location>
        <position position="71"/>
    </location>
    <ligand>
        <name>substrate</name>
    </ligand>
</feature>
<accession>Q7VBZ4</accession>
<dbReference type="OrthoDB" id="9805408at2"/>
<sequence length="285" mass="31414">MQIIKFNKYQGLGNDFIIIDDRKDSTVNNILTNDTSLVRNICNRKYGVGADGIILVQNSERGANTKMQIFNSDGSIAEMCGNGIRCLIKYLYNESQLNEDINFIIETLAGNLDCYVLNGDHIRVNMGSPSFEPKAIPTTLSPNNLNIPEGTVTIKNENITMYGIGMGNPHMVIILKSIEDLQLEELGRNFETDNRFPNKTNVHFVEVLNMNKILVKVWERGCGATLACGTGACACLAVTSLLGLTNNKSEVVLPGGSLFIDWLNTSDPLYMTGPAEFVFSGQLYI</sequence>
<evidence type="ECO:0000256" key="8">
    <source>
        <dbReference type="HAMAP-Rule" id="MF_00197"/>
    </source>
</evidence>
<dbReference type="EnsemblBacteria" id="AAP99992">
    <property type="protein sequence ID" value="AAP99992"/>
    <property type="gene ID" value="Pro_0948"/>
</dbReference>
<reference evidence="10 11" key="1">
    <citation type="journal article" date="2003" name="Proc. Natl. Acad. Sci. U.S.A.">
        <title>Genome sequence of the cyanobacterium Prochlorococcus marinus SS120, a nearly minimal oxyphototrophic genome.</title>
        <authorList>
            <person name="Dufresne A."/>
            <person name="Salanoubat M."/>
            <person name="Partensky F."/>
            <person name="Artiguenave F."/>
            <person name="Axmann I.M."/>
            <person name="Barbe V."/>
            <person name="Duprat S."/>
            <person name="Galperin M.Y."/>
            <person name="Koonin E.V."/>
            <person name="Le Gall F."/>
            <person name="Makarova K.S."/>
            <person name="Ostrowski M."/>
            <person name="Oztas S."/>
            <person name="Robert C."/>
            <person name="Rogozin I.B."/>
            <person name="Scanlan D.J."/>
            <person name="Tandeau de Marsac N."/>
            <person name="Weissenbach J."/>
            <person name="Wincker P."/>
            <person name="Wolf Y.I."/>
            <person name="Hess W.R."/>
        </authorList>
    </citation>
    <scope>NUCLEOTIDE SEQUENCE [LARGE SCALE GENOMIC DNA]</scope>
    <source>
        <strain evidence="11">SARG / CCMP1375 / SS120</strain>
    </source>
</reference>
<dbReference type="PANTHER" id="PTHR31689:SF0">
    <property type="entry name" value="DIAMINOPIMELATE EPIMERASE"/>
    <property type="match status" value="1"/>
</dbReference>
<dbReference type="GO" id="GO:0009089">
    <property type="term" value="P:lysine biosynthetic process via diaminopimelate"/>
    <property type="evidence" value="ECO:0007669"/>
    <property type="project" value="UniProtKB-UniRule"/>
</dbReference>